<evidence type="ECO:0000313" key="5">
    <source>
        <dbReference type="Proteomes" id="UP001443914"/>
    </source>
</evidence>
<name>A0AAW1IKE0_SAPOF</name>
<gene>
    <name evidence="4" type="ORF">RND81_09G084500</name>
</gene>
<dbReference type="InterPro" id="IPR036869">
    <property type="entry name" value="J_dom_sf"/>
</dbReference>
<dbReference type="SMART" id="SM00271">
    <property type="entry name" value="DnaJ"/>
    <property type="match status" value="1"/>
</dbReference>
<dbReference type="Pfam" id="PF00226">
    <property type="entry name" value="DnaJ"/>
    <property type="match status" value="1"/>
</dbReference>
<accession>A0AAW1IKE0</accession>
<feature type="domain" description="J" evidence="3">
    <location>
        <begin position="4"/>
        <end position="68"/>
    </location>
</feature>
<dbReference type="Gene3D" id="1.10.287.110">
    <property type="entry name" value="DnaJ domain"/>
    <property type="match status" value="1"/>
</dbReference>
<feature type="region of interest" description="Disordered" evidence="2">
    <location>
        <begin position="100"/>
        <end position="119"/>
    </location>
</feature>
<dbReference type="EMBL" id="JBDFQZ010000009">
    <property type="protein sequence ID" value="KAK9689833.1"/>
    <property type="molecule type" value="Genomic_DNA"/>
</dbReference>
<reference evidence="4" key="1">
    <citation type="submission" date="2024-03" db="EMBL/GenBank/DDBJ databases">
        <title>WGS assembly of Saponaria officinalis var. Norfolk2.</title>
        <authorList>
            <person name="Jenkins J."/>
            <person name="Shu S."/>
            <person name="Grimwood J."/>
            <person name="Barry K."/>
            <person name="Goodstein D."/>
            <person name="Schmutz J."/>
            <person name="Leebens-Mack J."/>
            <person name="Osbourn A."/>
        </authorList>
    </citation>
    <scope>NUCLEOTIDE SEQUENCE [LARGE SCALE GENOMIC DNA]</scope>
    <source>
        <strain evidence="4">JIC</strain>
    </source>
</reference>
<dbReference type="CDD" id="cd06257">
    <property type="entry name" value="DnaJ"/>
    <property type="match status" value="1"/>
</dbReference>
<dbReference type="PROSITE" id="PS50076">
    <property type="entry name" value="DNAJ_2"/>
    <property type="match status" value="1"/>
</dbReference>
<evidence type="ECO:0000256" key="1">
    <source>
        <dbReference type="ARBA" id="ARBA00023186"/>
    </source>
</evidence>
<dbReference type="GO" id="GO:0051087">
    <property type="term" value="F:protein-folding chaperone binding"/>
    <property type="evidence" value="ECO:0007669"/>
    <property type="project" value="TreeGrafter"/>
</dbReference>
<organism evidence="4 5">
    <name type="scientific">Saponaria officinalis</name>
    <name type="common">Common soapwort</name>
    <name type="synonym">Lychnis saponaria</name>
    <dbReference type="NCBI Taxonomy" id="3572"/>
    <lineage>
        <taxon>Eukaryota</taxon>
        <taxon>Viridiplantae</taxon>
        <taxon>Streptophyta</taxon>
        <taxon>Embryophyta</taxon>
        <taxon>Tracheophyta</taxon>
        <taxon>Spermatophyta</taxon>
        <taxon>Magnoliopsida</taxon>
        <taxon>eudicotyledons</taxon>
        <taxon>Gunneridae</taxon>
        <taxon>Pentapetalae</taxon>
        <taxon>Caryophyllales</taxon>
        <taxon>Caryophyllaceae</taxon>
        <taxon>Caryophylleae</taxon>
        <taxon>Saponaria</taxon>
    </lineage>
</organism>
<keyword evidence="5" id="KW-1185">Reference proteome</keyword>
<sequence length="207" mass="22861">MVVDYYNILGVDKIAKDEDLKKAYKKLVIKWHPDKNPNEDAKAKFMQIYEAYNVLSNSQKRAVYDQYGEDGLKGEADGGGGAQFPSRVFGDDRLGGLGHDSGSEPIHFKGGPQKAPPIENRLPCTLEELYKGTTKKMKISPEITDRTGVFNSTSIYTLVFNTVLTTSSFIIASHTTNFPLSSTQFTAAGFLSEQEFPVFSSNLTVNT</sequence>
<evidence type="ECO:0000256" key="2">
    <source>
        <dbReference type="SAM" id="MobiDB-lite"/>
    </source>
</evidence>
<dbReference type="PANTHER" id="PTHR24078">
    <property type="entry name" value="DNAJ HOMOLOG SUBFAMILY C MEMBER"/>
    <property type="match status" value="1"/>
</dbReference>
<dbReference type="GO" id="GO:0051082">
    <property type="term" value="F:unfolded protein binding"/>
    <property type="evidence" value="ECO:0007669"/>
    <property type="project" value="TreeGrafter"/>
</dbReference>
<dbReference type="InterPro" id="IPR051339">
    <property type="entry name" value="DnaJ_subfamily_B"/>
</dbReference>
<dbReference type="PANTHER" id="PTHR24078:SF529">
    <property type="entry name" value="HEAT-SHOCK PROTEIN DNAJ"/>
    <property type="match status" value="1"/>
</dbReference>
<keyword evidence="1" id="KW-0143">Chaperone</keyword>
<dbReference type="Gene3D" id="2.60.260.20">
    <property type="entry name" value="Urease metallochaperone UreE, N-terminal domain"/>
    <property type="match status" value="1"/>
</dbReference>
<evidence type="ECO:0000313" key="4">
    <source>
        <dbReference type="EMBL" id="KAK9689833.1"/>
    </source>
</evidence>
<dbReference type="PRINTS" id="PR00625">
    <property type="entry name" value="JDOMAIN"/>
</dbReference>
<dbReference type="PROSITE" id="PS00636">
    <property type="entry name" value="DNAJ_1"/>
    <property type="match status" value="1"/>
</dbReference>
<dbReference type="SUPFAM" id="SSF46565">
    <property type="entry name" value="Chaperone J-domain"/>
    <property type="match status" value="1"/>
</dbReference>
<dbReference type="AlphaFoldDB" id="A0AAW1IKE0"/>
<protein>
    <recommendedName>
        <fullName evidence="3">J domain-containing protein</fullName>
    </recommendedName>
</protein>
<proteinExistence type="predicted"/>
<dbReference type="InterPro" id="IPR001623">
    <property type="entry name" value="DnaJ_domain"/>
</dbReference>
<dbReference type="InterPro" id="IPR018253">
    <property type="entry name" value="DnaJ_domain_CS"/>
</dbReference>
<dbReference type="Proteomes" id="UP001443914">
    <property type="component" value="Unassembled WGS sequence"/>
</dbReference>
<dbReference type="GO" id="GO:0005829">
    <property type="term" value="C:cytosol"/>
    <property type="evidence" value="ECO:0007669"/>
    <property type="project" value="TreeGrafter"/>
</dbReference>
<evidence type="ECO:0000259" key="3">
    <source>
        <dbReference type="PROSITE" id="PS50076"/>
    </source>
</evidence>
<comment type="caution">
    <text evidence="4">The sequence shown here is derived from an EMBL/GenBank/DDBJ whole genome shotgun (WGS) entry which is preliminary data.</text>
</comment>